<gene>
    <name evidence="1" type="ORF">L210DRAFT_2184642</name>
</gene>
<proteinExistence type="predicted"/>
<protein>
    <submittedName>
        <fullName evidence="1">Uncharacterized protein</fullName>
    </submittedName>
</protein>
<reference evidence="1" key="1">
    <citation type="submission" date="2019-10" db="EMBL/GenBank/DDBJ databases">
        <authorList>
            <consortium name="DOE Joint Genome Institute"/>
            <person name="Kuo A."/>
            <person name="Miyauchi S."/>
            <person name="Kiss E."/>
            <person name="Drula E."/>
            <person name="Kohler A."/>
            <person name="Sanchez-Garcia M."/>
            <person name="Andreopoulos B."/>
            <person name="Barry K.W."/>
            <person name="Bonito G."/>
            <person name="Buee M."/>
            <person name="Carver A."/>
            <person name="Chen C."/>
            <person name="Cichocki N."/>
            <person name="Clum A."/>
            <person name="Culley D."/>
            <person name="Crous P.W."/>
            <person name="Fauchery L."/>
            <person name="Girlanda M."/>
            <person name="Hayes R."/>
            <person name="Keri Z."/>
            <person name="LaButti K."/>
            <person name="Lipzen A."/>
            <person name="Lombard V."/>
            <person name="Magnuson J."/>
            <person name="Maillard F."/>
            <person name="Morin E."/>
            <person name="Murat C."/>
            <person name="Nolan M."/>
            <person name="Ohm R."/>
            <person name="Pangilinan J."/>
            <person name="Pereira M."/>
            <person name="Perotto S."/>
            <person name="Peter M."/>
            <person name="Riley R."/>
            <person name="Sitrit Y."/>
            <person name="Stielow B."/>
            <person name="Szollosi G."/>
            <person name="Zifcakova L."/>
            <person name="Stursova M."/>
            <person name="Spatafora J.W."/>
            <person name="Tedersoo L."/>
            <person name="Vaario L.-M."/>
            <person name="Yamada A."/>
            <person name="Yan M."/>
            <person name="Wang P."/>
            <person name="Xu J."/>
            <person name="Bruns T."/>
            <person name="Baldrian P."/>
            <person name="Vilgalys R."/>
            <person name="Henrissat B."/>
            <person name="Grigoriev I.V."/>
            <person name="Hibbett D."/>
            <person name="Nagy L.G."/>
            <person name="Martin F.M."/>
        </authorList>
    </citation>
    <scope>NUCLEOTIDE SEQUENCE</scope>
    <source>
        <strain evidence="1">BED1</strain>
    </source>
</reference>
<comment type="caution">
    <text evidence="1">The sequence shown here is derived from an EMBL/GenBank/DDBJ whole genome shotgun (WGS) entry which is preliminary data.</text>
</comment>
<organism evidence="1 2">
    <name type="scientific">Boletus edulis BED1</name>
    <dbReference type="NCBI Taxonomy" id="1328754"/>
    <lineage>
        <taxon>Eukaryota</taxon>
        <taxon>Fungi</taxon>
        <taxon>Dikarya</taxon>
        <taxon>Basidiomycota</taxon>
        <taxon>Agaricomycotina</taxon>
        <taxon>Agaricomycetes</taxon>
        <taxon>Agaricomycetidae</taxon>
        <taxon>Boletales</taxon>
        <taxon>Boletineae</taxon>
        <taxon>Boletaceae</taxon>
        <taxon>Boletoideae</taxon>
        <taxon>Boletus</taxon>
    </lineage>
</organism>
<reference evidence="1" key="2">
    <citation type="journal article" date="2020" name="Nat. Commun.">
        <title>Large-scale genome sequencing of mycorrhizal fungi provides insights into the early evolution of symbiotic traits.</title>
        <authorList>
            <person name="Miyauchi S."/>
            <person name="Kiss E."/>
            <person name="Kuo A."/>
            <person name="Drula E."/>
            <person name="Kohler A."/>
            <person name="Sanchez-Garcia M."/>
            <person name="Morin E."/>
            <person name="Andreopoulos B."/>
            <person name="Barry K.W."/>
            <person name="Bonito G."/>
            <person name="Buee M."/>
            <person name="Carver A."/>
            <person name="Chen C."/>
            <person name="Cichocki N."/>
            <person name="Clum A."/>
            <person name="Culley D."/>
            <person name="Crous P.W."/>
            <person name="Fauchery L."/>
            <person name="Girlanda M."/>
            <person name="Hayes R.D."/>
            <person name="Keri Z."/>
            <person name="LaButti K."/>
            <person name="Lipzen A."/>
            <person name="Lombard V."/>
            <person name="Magnuson J."/>
            <person name="Maillard F."/>
            <person name="Murat C."/>
            <person name="Nolan M."/>
            <person name="Ohm R.A."/>
            <person name="Pangilinan J."/>
            <person name="Pereira M.F."/>
            <person name="Perotto S."/>
            <person name="Peter M."/>
            <person name="Pfister S."/>
            <person name="Riley R."/>
            <person name="Sitrit Y."/>
            <person name="Stielow J.B."/>
            <person name="Szollosi G."/>
            <person name="Zifcakova L."/>
            <person name="Stursova M."/>
            <person name="Spatafora J.W."/>
            <person name="Tedersoo L."/>
            <person name="Vaario L.M."/>
            <person name="Yamada A."/>
            <person name="Yan M."/>
            <person name="Wang P."/>
            <person name="Xu J."/>
            <person name="Bruns T."/>
            <person name="Baldrian P."/>
            <person name="Vilgalys R."/>
            <person name="Dunand C."/>
            <person name="Henrissat B."/>
            <person name="Grigoriev I.V."/>
            <person name="Hibbett D."/>
            <person name="Nagy L.G."/>
            <person name="Martin F.M."/>
        </authorList>
    </citation>
    <scope>NUCLEOTIDE SEQUENCE</scope>
    <source>
        <strain evidence="1">BED1</strain>
    </source>
</reference>
<name>A0AAD4BTY2_BOLED</name>
<dbReference type="Proteomes" id="UP001194468">
    <property type="component" value="Unassembled WGS sequence"/>
</dbReference>
<dbReference type="AlphaFoldDB" id="A0AAD4BTY2"/>
<sequence length="265" mass="29721">MLWHRFTHWHLVGLPQLLQGSFSSVHLPIYCACVFFSLGATSCCATDNTDLMFNLPELGLGLAPSRDAADLGCAPSRTEAVATNGSRPRPVQLGIRVCSRHRIRSRSRHRDSPQSHTLPTRLCASPMMNQCLSNICLRLEAPCRGDYSTRSDAVSYVIHDVPSGAPALPLALSESLDGMHGAASMWISVWLSCLLRLARRTRWVRNSTHRFPFRSWQMRNARSHTQAMCLFFDSMGCKNILIYWTCHFTTMLEYVQSRSSSITCG</sequence>
<evidence type="ECO:0000313" key="2">
    <source>
        <dbReference type="Proteomes" id="UP001194468"/>
    </source>
</evidence>
<dbReference type="EMBL" id="WHUW01000013">
    <property type="protein sequence ID" value="KAF8439849.1"/>
    <property type="molecule type" value="Genomic_DNA"/>
</dbReference>
<accession>A0AAD4BTY2</accession>
<evidence type="ECO:0000313" key="1">
    <source>
        <dbReference type="EMBL" id="KAF8439849.1"/>
    </source>
</evidence>
<keyword evidence="2" id="KW-1185">Reference proteome</keyword>